<dbReference type="Gene3D" id="3.30.1330.30">
    <property type="match status" value="1"/>
</dbReference>
<dbReference type="CDD" id="cd18095">
    <property type="entry name" value="SpoU-like_rRNA-MTase"/>
    <property type="match status" value="1"/>
</dbReference>
<feature type="domain" description="RNA 2-O ribose methyltransferase substrate binding" evidence="4">
    <location>
        <begin position="25"/>
        <end position="91"/>
    </location>
</feature>
<dbReference type="InterPro" id="IPR001537">
    <property type="entry name" value="SpoU_MeTrfase"/>
</dbReference>
<dbReference type="SUPFAM" id="SSF55315">
    <property type="entry name" value="L30e-like"/>
    <property type="match status" value="1"/>
</dbReference>
<organism evidence="5 6">
    <name type="scientific">candidate division WOR-1 bacterium RIFOXYC2_FULL_41_25</name>
    <dbReference type="NCBI Taxonomy" id="1802586"/>
    <lineage>
        <taxon>Bacteria</taxon>
        <taxon>Bacillati</taxon>
        <taxon>Saganbacteria</taxon>
    </lineage>
</organism>
<dbReference type="InterPro" id="IPR029064">
    <property type="entry name" value="Ribosomal_eL30-like_sf"/>
</dbReference>
<keyword evidence="3" id="KW-0808">Transferase</keyword>
<reference evidence="5 6" key="1">
    <citation type="journal article" date="2016" name="Nat. Commun.">
        <title>Thousands of microbial genomes shed light on interconnected biogeochemical processes in an aquifer system.</title>
        <authorList>
            <person name="Anantharaman K."/>
            <person name="Brown C.T."/>
            <person name="Hug L.A."/>
            <person name="Sharon I."/>
            <person name="Castelle C.J."/>
            <person name="Probst A.J."/>
            <person name="Thomas B.C."/>
            <person name="Singh A."/>
            <person name="Wilkins M.J."/>
            <person name="Karaoz U."/>
            <person name="Brodie E.L."/>
            <person name="Williams K.H."/>
            <person name="Hubbard S.S."/>
            <person name="Banfield J.F."/>
        </authorList>
    </citation>
    <scope>NUCLEOTIDE SEQUENCE [LARGE SCALE GENOMIC DNA]</scope>
</reference>
<dbReference type="Proteomes" id="UP000177309">
    <property type="component" value="Unassembled WGS sequence"/>
</dbReference>
<accession>A0A1F4TQB3</accession>
<dbReference type="PANTHER" id="PTHR43191:SF2">
    <property type="entry name" value="RRNA METHYLTRANSFERASE 3, MITOCHONDRIAL"/>
    <property type="match status" value="1"/>
</dbReference>
<sequence length="254" mass="27893">MKRQLRFVDNLLEKNRIRQEEQKFVVEGPHLVAEAENLIDFVLYSEELPLVAKLKKKGLNCFKVTKKQFADVSQVETPQGVLAVVNKRKFELEDIVGVINPMIVFCVGIQDPGNLGTIIRTADAVSASGVILSRGTVDLYNSKVIRSTMGSMFHLPIVQIGSVVEVLQQLKKQQVRVIATAGQAPKSFFEVDFKRSSAIIIGNEGSGLPADILGLADEVVSIPMPGRAESLNAGVAASIMLYEAVKQRKYARKN</sequence>
<dbReference type="Pfam" id="PF00588">
    <property type="entry name" value="SpoU_methylase"/>
    <property type="match status" value="1"/>
</dbReference>
<gene>
    <name evidence="5" type="ORF">A2462_05770</name>
</gene>
<comment type="caution">
    <text evidence="5">The sequence shown here is derived from an EMBL/GenBank/DDBJ whole genome shotgun (WGS) entry which is preliminary data.</text>
</comment>
<dbReference type="PANTHER" id="PTHR43191">
    <property type="entry name" value="RRNA METHYLTRANSFERASE 3"/>
    <property type="match status" value="1"/>
</dbReference>
<dbReference type="InterPro" id="IPR051259">
    <property type="entry name" value="rRNA_Methyltransferase"/>
</dbReference>
<evidence type="ECO:0000313" key="6">
    <source>
        <dbReference type="Proteomes" id="UP000177309"/>
    </source>
</evidence>
<dbReference type="SMART" id="SM00967">
    <property type="entry name" value="SpoU_sub_bind"/>
    <property type="match status" value="1"/>
</dbReference>
<evidence type="ECO:0000256" key="2">
    <source>
        <dbReference type="ARBA" id="ARBA00022603"/>
    </source>
</evidence>
<proteinExistence type="inferred from homology"/>
<dbReference type="InterPro" id="IPR053888">
    <property type="entry name" value="MRM3-like_sub_bind"/>
</dbReference>
<dbReference type="Pfam" id="PF22435">
    <property type="entry name" value="MRM3-like_sub_bind"/>
    <property type="match status" value="1"/>
</dbReference>
<comment type="similarity">
    <text evidence="1">Belongs to the class IV-like SAM-binding methyltransferase superfamily. RNA methyltransferase TrmH family.</text>
</comment>
<dbReference type="GO" id="GO:0008173">
    <property type="term" value="F:RNA methyltransferase activity"/>
    <property type="evidence" value="ECO:0007669"/>
    <property type="project" value="InterPro"/>
</dbReference>
<dbReference type="GO" id="GO:0032259">
    <property type="term" value="P:methylation"/>
    <property type="evidence" value="ECO:0007669"/>
    <property type="project" value="UniProtKB-KW"/>
</dbReference>
<dbReference type="SUPFAM" id="SSF75217">
    <property type="entry name" value="alpha/beta knot"/>
    <property type="match status" value="1"/>
</dbReference>
<name>A0A1F4TQB3_UNCSA</name>
<dbReference type="AlphaFoldDB" id="A0A1F4TQB3"/>
<dbReference type="GO" id="GO:0006396">
    <property type="term" value="P:RNA processing"/>
    <property type="evidence" value="ECO:0007669"/>
    <property type="project" value="InterPro"/>
</dbReference>
<dbReference type="Gene3D" id="3.40.1280.10">
    <property type="match status" value="1"/>
</dbReference>
<dbReference type="InterPro" id="IPR029026">
    <property type="entry name" value="tRNA_m1G_MTases_N"/>
</dbReference>
<dbReference type="GO" id="GO:0005737">
    <property type="term" value="C:cytoplasm"/>
    <property type="evidence" value="ECO:0007669"/>
    <property type="project" value="UniProtKB-ARBA"/>
</dbReference>
<evidence type="ECO:0000259" key="4">
    <source>
        <dbReference type="SMART" id="SM00967"/>
    </source>
</evidence>
<evidence type="ECO:0000313" key="5">
    <source>
        <dbReference type="EMBL" id="OGC34263.1"/>
    </source>
</evidence>
<dbReference type="GO" id="GO:0003723">
    <property type="term" value="F:RNA binding"/>
    <property type="evidence" value="ECO:0007669"/>
    <property type="project" value="InterPro"/>
</dbReference>
<dbReference type="InterPro" id="IPR013123">
    <property type="entry name" value="SpoU_subst-bd"/>
</dbReference>
<evidence type="ECO:0000256" key="1">
    <source>
        <dbReference type="ARBA" id="ARBA00007228"/>
    </source>
</evidence>
<dbReference type="InterPro" id="IPR029028">
    <property type="entry name" value="Alpha/beta_knot_MTases"/>
</dbReference>
<evidence type="ECO:0000256" key="3">
    <source>
        <dbReference type="ARBA" id="ARBA00022679"/>
    </source>
</evidence>
<keyword evidence="2" id="KW-0489">Methyltransferase</keyword>
<protein>
    <recommendedName>
        <fullName evidence="4">RNA 2-O ribose methyltransferase substrate binding domain-containing protein</fullName>
    </recommendedName>
</protein>
<dbReference type="EMBL" id="MEUI01000020">
    <property type="protein sequence ID" value="OGC34263.1"/>
    <property type="molecule type" value="Genomic_DNA"/>
</dbReference>